<keyword evidence="7" id="KW-0472">Membrane</keyword>
<dbReference type="PROSITE" id="PS00211">
    <property type="entry name" value="ABC_TRANSPORTER_1"/>
    <property type="match status" value="2"/>
</dbReference>
<evidence type="ECO:0000256" key="7">
    <source>
        <dbReference type="ARBA" id="ARBA00023136"/>
    </source>
</evidence>
<dbReference type="InterPro" id="IPR003439">
    <property type="entry name" value="ABC_transporter-like_ATP-bd"/>
</dbReference>
<evidence type="ECO:0000313" key="9">
    <source>
        <dbReference type="EMBL" id="AZG46302.1"/>
    </source>
</evidence>
<dbReference type="PANTHER" id="PTHR43297:SF2">
    <property type="entry name" value="DIPEPTIDE TRANSPORT ATP-BINDING PROTEIN DPPD"/>
    <property type="match status" value="1"/>
</dbReference>
<keyword evidence="10" id="KW-1185">Reference proteome</keyword>
<name>A0A3G8JP63_9ACTN</name>
<dbReference type="GO" id="GO:0016887">
    <property type="term" value="F:ATP hydrolysis activity"/>
    <property type="evidence" value="ECO:0007669"/>
    <property type="project" value="InterPro"/>
</dbReference>
<dbReference type="InterPro" id="IPR013563">
    <property type="entry name" value="Oligopep_ABC_C"/>
</dbReference>
<accession>A0A3G8JP63</accession>
<dbReference type="Proteomes" id="UP000271469">
    <property type="component" value="Chromosome"/>
</dbReference>
<dbReference type="Pfam" id="PF00005">
    <property type="entry name" value="ABC_tran"/>
    <property type="match status" value="2"/>
</dbReference>
<comment type="subcellular location">
    <subcellularLocation>
        <location evidence="1">Cell membrane</location>
        <topology evidence="1">Peripheral membrane protein</topology>
    </subcellularLocation>
</comment>
<evidence type="ECO:0000256" key="5">
    <source>
        <dbReference type="ARBA" id="ARBA00022741"/>
    </source>
</evidence>
<dbReference type="RefSeq" id="WP_124708832.1">
    <property type="nucleotide sequence ID" value="NZ_CP033972.1"/>
</dbReference>
<feature type="domain" description="ABC transporter" evidence="8">
    <location>
        <begin position="12"/>
        <end position="259"/>
    </location>
</feature>
<feature type="domain" description="ABC transporter" evidence="8">
    <location>
        <begin position="378"/>
        <end position="615"/>
    </location>
</feature>
<evidence type="ECO:0000256" key="1">
    <source>
        <dbReference type="ARBA" id="ARBA00004202"/>
    </source>
</evidence>
<evidence type="ECO:0000259" key="8">
    <source>
        <dbReference type="PROSITE" id="PS50893"/>
    </source>
</evidence>
<dbReference type="FunFam" id="3.40.50.300:FF:000016">
    <property type="entry name" value="Oligopeptide ABC transporter ATP-binding component"/>
    <property type="match status" value="2"/>
</dbReference>
<dbReference type="KEGG" id="gom:D7316_02903"/>
<dbReference type="OrthoDB" id="8036461at2"/>
<sequence>MSEGGVSPVLSVRDLHVSFGSEAGRVEAVRGLSFDVTPSATLAVVGESGSGKSVSALAVLGLLPETAVVRGSVSLSGRELIGLGDKAMSDVRGREISMIFQDPLSSLTPVFSVGAQIVEALQAHQDITRKAATARAVELLDLVGIPDPARRVSAFPHELSGGMRQRVMIAMAIANDPAVIIADEPTTALDVTIQAQILSLLRTARDETGAAMVLITHDLGVVAGTADDVVVMYGGRAVERAAVDPLFAAPRMPYTIGLLGAMPRVDRVSHALTPIPGTPPMLIDPADACQFAPRCPIAVDGCRSGEPALEPVDPPGRPGTPEHLAACIRSAEISVEGTIDGSPVFGVPDIQEDDRGEVGSGARPVVLSVTGLRKEFALTTGLLRRRVGTVRAVDGVSFDIRQGETLAIVGESGSGKSTTLLEVMDFAQPSGVVRIAGTDPAELSRRGARVLRRDLSIVFQDPSEALDPRFTAFDIVAEPLRALGLSRGDTAERVTGLLRRVGLDPAHADRYPSAFSGGQRQRLAIARALATDPKLIILDEPLSALDVSVQADIVNLIRRLQADGNVSYLVVAHDLSVVRHMADRVAVMYLGRFVETGPTAAVFDDPAHPYTQALLSAVPVPDPRVERARTPIVLRGEQPSPSAEISGCAFAGRCPLYLTLGESEQGRCRGEVPDLRTSATDQQAACHFSERMPVSREVS</sequence>
<keyword evidence="4" id="KW-1003">Cell membrane</keyword>
<dbReference type="CDD" id="cd03257">
    <property type="entry name" value="ABC_NikE_OppD_transporters"/>
    <property type="match status" value="2"/>
</dbReference>
<dbReference type="SUPFAM" id="SSF52540">
    <property type="entry name" value="P-loop containing nucleoside triphosphate hydrolases"/>
    <property type="match status" value="2"/>
</dbReference>
<dbReference type="NCBIfam" id="TIGR01727">
    <property type="entry name" value="oligo_HPY"/>
    <property type="match status" value="2"/>
</dbReference>
<dbReference type="GO" id="GO:0015833">
    <property type="term" value="P:peptide transport"/>
    <property type="evidence" value="ECO:0007669"/>
    <property type="project" value="InterPro"/>
</dbReference>
<evidence type="ECO:0000313" key="10">
    <source>
        <dbReference type="Proteomes" id="UP000271469"/>
    </source>
</evidence>
<organism evidence="9 10">
    <name type="scientific">Gordonia insulae</name>
    <dbReference type="NCBI Taxonomy" id="2420509"/>
    <lineage>
        <taxon>Bacteria</taxon>
        <taxon>Bacillati</taxon>
        <taxon>Actinomycetota</taxon>
        <taxon>Actinomycetes</taxon>
        <taxon>Mycobacteriales</taxon>
        <taxon>Gordoniaceae</taxon>
        <taxon>Gordonia</taxon>
    </lineage>
</organism>
<evidence type="ECO:0000256" key="3">
    <source>
        <dbReference type="ARBA" id="ARBA00022448"/>
    </source>
</evidence>
<protein>
    <submittedName>
        <fullName evidence="9">Putative ABC transporter ATP-binding protein</fullName>
    </submittedName>
</protein>
<dbReference type="EMBL" id="CP033972">
    <property type="protein sequence ID" value="AZG46302.1"/>
    <property type="molecule type" value="Genomic_DNA"/>
</dbReference>
<dbReference type="NCBIfam" id="NF008453">
    <property type="entry name" value="PRK11308.1"/>
    <property type="match status" value="2"/>
</dbReference>
<reference evidence="9 10" key="1">
    <citation type="submission" date="2018-11" db="EMBL/GenBank/DDBJ databases">
        <title>Gordonia insulae sp. nov., isolated from an island soil.</title>
        <authorList>
            <person name="Kim Y.S."/>
            <person name="Kim S.B."/>
        </authorList>
    </citation>
    <scope>NUCLEOTIDE SEQUENCE [LARGE SCALE GENOMIC DNA]</scope>
    <source>
        <strain evidence="9 10">MMS17-SY073</strain>
    </source>
</reference>
<dbReference type="Gene3D" id="3.40.50.300">
    <property type="entry name" value="P-loop containing nucleotide triphosphate hydrolases"/>
    <property type="match status" value="2"/>
</dbReference>
<dbReference type="GO" id="GO:0005524">
    <property type="term" value="F:ATP binding"/>
    <property type="evidence" value="ECO:0007669"/>
    <property type="project" value="UniProtKB-KW"/>
</dbReference>
<gene>
    <name evidence="9" type="ORF">D7316_02903</name>
</gene>
<dbReference type="PROSITE" id="PS50893">
    <property type="entry name" value="ABC_TRANSPORTER_2"/>
    <property type="match status" value="2"/>
</dbReference>
<dbReference type="Pfam" id="PF08352">
    <property type="entry name" value="oligo_HPY"/>
    <property type="match status" value="2"/>
</dbReference>
<dbReference type="InterPro" id="IPR003593">
    <property type="entry name" value="AAA+_ATPase"/>
</dbReference>
<keyword evidence="5" id="KW-0547">Nucleotide-binding</keyword>
<dbReference type="InterPro" id="IPR017871">
    <property type="entry name" value="ABC_transporter-like_CS"/>
</dbReference>
<keyword evidence="3" id="KW-0813">Transport</keyword>
<evidence type="ECO:0000256" key="4">
    <source>
        <dbReference type="ARBA" id="ARBA00022475"/>
    </source>
</evidence>
<keyword evidence="6 9" id="KW-0067">ATP-binding</keyword>
<proteinExistence type="inferred from homology"/>
<comment type="similarity">
    <text evidence="2">Belongs to the ABC transporter superfamily.</text>
</comment>
<dbReference type="PANTHER" id="PTHR43297">
    <property type="entry name" value="OLIGOPEPTIDE TRANSPORT ATP-BINDING PROTEIN APPD"/>
    <property type="match status" value="1"/>
</dbReference>
<dbReference type="SMART" id="SM00382">
    <property type="entry name" value="AAA"/>
    <property type="match status" value="2"/>
</dbReference>
<dbReference type="AlphaFoldDB" id="A0A3G8JP63"/>
<evidence type="ECO:0000256" key="6">
    <source>
        <dbReference type="ARBA" id="ARBA00022840"/>
    </source>
</evidence>
<evidence type="ECO:0000256" key="2">
    <source>
        <dbReference type="ARBA" id="ARBA00005417"/>
    </source>
</evidence>
<dbReference type="GO" id="GO:0005886">
    <property type="term" value="C:plasma membrane"/>
    <property type="evidence" value="ECO:0007669"/>
    <property type="project" value="UniProtKB-SubCell"/>
</dbReference>
<dbReference type="InterPro" id="IPR050388">
    <property type="entry name" value="ABC_Ni/Peptide_Import"/>
</dbReference>
<dbReference type="InterPro" id="IPR027417">
    <property type="entry name" value="P-loop_NTPase"/>
</dbReference>